<dbReference type="KEGG" id="bti:BTG_10540"/>
<evidence type="ECO:0000313" key="2">
    <source>
        <dbReference type="Proteomes" id="UP000005259"/>
    </source>
</evidence>
<reference evidence="1 2" key="1">
    <citation type="submission" date="2012-08" db="EMBL/GenBank/DDBJ databases">
        <authorList>
            <person name="Doggett N."/>
            <person name="Teshima H."/>
            <person name="Bruce D."/>
            <person name="Detter J.C."/>
            <person name="Johnson S.L."/>
            <person name="Han C."/>
        </authorList>
    </citation>
    <scope>NUCLEOTIDE SEQUENCE [LARGE SCALE GENOMIC DNA]</scope>
    <source>
        <strain evidence="1 2">HD-771</strain>
    </source>
</reference>
<dbReference type="AlphaFoldDB" id="A0A9W3J7L3"/>
<dbReference type="Proteomes" id="UP000005259">
    <property type="component" value="Chromosome"/>
</dbReference>
<dbReference type="RefSeq" id="WP_000712434.1">
    <property type="nucleotide sequence ID" value="NC_018500.1"/>
</dbReference>
<sequence>MKKETPIKTLKINGEKVMCDSPVLHEPSAATFIQGKGIFRKQDHTWYIDFVTHARKDFFDSLENRVSVLVEITEENGNTHQGRAIFTCIDSTLNEPIVYRMEGMTELEPVKNQLIPEVPEFHMKDLHGKQVTLYYSSDTSTTGDYTVETLIALENAGSNKVGIYVLSSEVKERNK</sequence>
<proteinExistence type="predicted"/>
<name>A0A9W3J7L3_BACTU</name>
<evidence type="ECO:0000313" key="1">
    <source>
        <dbReference type="EMBL" id="AFQ15572.1"/>
    </source>
</evidence>
<protein>
    <submittedName>
        <fullName evidence="1">Phage protein</fullName>
    </submittedName>
</protein>
<accession>A0A9W3J7L3</accession>
<dbReference type="EMBL" id="CP003752">
    <property type="protein sequence ID" value="AFQ15572.1"/>
    <property type="molecule type" value="Genomic_DNA"/>
</dbReference>
<gene>
    <name evidence="1" type="ORF">BTG_10540</name>
</gene>
<organism evidence="1 2">
    <name type="scientific">Bacillus thuringiensis HD-771</name>
    <dbReference type="NCBI Taxonomy" id="1218175"/>
    <lineage>
        <taxon>Bacteria</taxon>
        <taxon>Bacillati</taxon>
        <taxon>Bacillota</taxon>
        <taxon>Bacilli</taxon>
        <taxon>Bacillales</taxon>
        <taxon>Bacillaceae</taxon>
        <taxon>Bacillus</taxon>
        <taxon>Bacillus cereus group</taxon>
    </lineage>
</organism>